<dbReference type="RefSeq" id="WP_380903577.1">
    <property type="nucleotide sequence ID" value="NZ_JBHUFU010000016.1"/>
</dbReference>
<accession>A0ABW4PP75</accession>
<evidence type="ECO:0000256" key="1">
    <source>
        <dbReference type="SAM" id="MobiDB-lite"/>
    </source>
</evidence>
<proteinExistence type="predicted"/>
<protein>
    <submittedName>
        <fullName evidence="2">Uncharacterized protein</fullName>
    </submittedName>
</protein>
<dbReference type="Proteomes" id="UP001597365">
    <property type="component" value="Unassembled WGS sequence"/>
</dbReference>
<dbReference type="EMBL" id="JBHUFU010000016">
    <property type="protein sequence ID" value="MFD1832557.1"/>
    <property type="molecule type" value="Genomic_DNA"/>
</dbReference>
<organism evidence="2 3">
    <name type="scientific">Streptomyces desertarenae</name>
    <dbReference type="NCBI Taxonomy" id="2666184"/>
    <lineage>
        <taxon>Bacteria</taxon>
        <taxon>Bacillati</taxon>
        <taxon>Actinomycetota</taxon>
        <taxon>Actinomycetes</taxon>
        <taxon>Kitasatosporales</taxon>
        <taxon>Streptomycetaceae</taxon>
        <taxon>Streptomyces</taxon>
    </lineage>
</organism>
<sequence length="123" mass="13518">MQQTIEVARTAINKKRWPQARYALSRAWALVNALPANLTTQEREQLSQLRKKYAARDTPAARNGKKPQPKPTTRAGGKKSATKTTAKKSTAKAAQKPKPAPVHDLGNRYINRAALGYAPTDKA</sequence>
<name>A0ABW4PP75_9ACTN</name>
<feature type="region of interest" description="Disordered" evidence="1">
    <location>
        <begin position="42"/>
        <end position="123"/>
    </location>
</feature>
<evidence type="ECO:0000313" key="3">
    <source>
        <dbReference type="Proteomes" id="UP001597365"/>
    </source>
</evidence>
<feature type="compositionally biased region" description="Basic residues" evidence="1">
    <location>
        <begin position="76"/>
        <end position="90"/>
    </location>
</feature>
<comment type="caution">
    <text evidence="2">The sequence shown here is derived from an EMBL/GenBank/DDBJ whole genome shotgun (WGS) entry which is preliminary data.</text>
</comment>
<reference evidence="3" key="1">
    <citation type="journal article" date="2019" name="Int. J. Syst. Evol. Microbiol.">
        <title>The Global Catalogue of Microorganisms (GCM) 10K type strain sequencing project: providing services to taxonomists for standard genome sequencing and annotation.</title>
        <authorList>
            <consortium name="The Broad Institute Genomics Platform"/>
            <consortium name="The Broad Institute Genome Sequencing Center for Infectious Disease"/>
            <person name="Wu L."/>
            <person name="Ma J."/>
        </authorList>
    </citation>
    <scope>NUCLEOTIDE SEQUENCE [LARGE SCALE GENOMIC DNA]</scope>
    <source>
        <strain evidence="3">CGMCC 4.7455</strain>
    </source>
</reference>
<keyword evidence="3" id="KW-1185">Reference proteome</keyword>
<gene>
    <name evidence="2" type="ORF">ACFSJS_23345</name>
</gene>
<evidence type="ECO:0000313" key="2">
    <source>
        <dbReference type="EMBL" id="MFD1832557.1"/>
    </source>
</evidence>